<keyword evidence="1" id="KW-1185">Reference proteome</keyword>
<dbReference type="PANTHER" id="PTHR28450:SF1">
    <property type="entry name" value="FANCONI ANEMIA GROUP B PROTEIN"/>
    <property type="match status" value="1"/>
</dbReference>
<name>A0ABM1D444_CERSS</name>
<dbReference type="InterPro" id="IPR033333">
    <property type="entry name" value="FANCB"/>
</dbReference>
<reference evidence="2" key="1">
    <citation type="submission" date="2025-08" db="UniProtKB">
        <authorList>
            <consortium name="RefSeq"/>
        </authorList>
    </citation>
    <scope>IDENTIFICATION</scope>
</reference>
<dbReference type="GeneID" id="101390255"/>
<proteinExistence type="predicted"/>
<sequence length="855" mass="97042">MTSKQAMSSNEQERLLCYNGEVLVFRLSKGNFADKGPAKIPILHVRRMVFDRGTRAFVQKSTGFFSIKEENSDLKIVCCDCVSDFRNGINLPHIVIQCNKKNNVFKYLLLFLHSTNTFEKRLSFQLGHELLDGVRVLNGPLILWRYDKTFFYISSKTHQVVTVSVNFSSIEWAGEIENLGMVLLGPRCSSNQKPSKSDYAFRNTKFCVYSLENEEVISDTYIIPPAYSSVLTCVRVYATEMVNNQLRMSLIALTQKNQLISFRNGTPESVCQLPFGDPCAVQLMDSGGGGFLFVVSFRSNDACAVWKKNFQVAAKWEKVSLVLIDDFIGIGTEQVLLLFKDSLNSDCLSSFKITDLDNIDYSTETLDCNEDDLFEEIQENRYLVIPPLERRLKVDFISIQELQRHLLLKEKMISKSYKALINLVQGKDGSTSSAEEKECLVTLCGKEENPVHTLDEKLSDNFQDSEQLVEKIWYRVIDDSLVVGVKITSSLKLSLNQVTLSLLMDQAHSSSFQLIKCQNRVIKLSRDSVPAPSSVPYERGSEAKRIKLTGHSEEEEEESFVCKQPSEKECVQIITAITSLSPLLAFNNFYCIVLLQIRKRKSGNYFEDHYIPCGRLFISLEDLSSGKYLVKLPKKKTIEHVEDLFALLTALRKTCFQITSPNCALTSMKVWLLERMNCEVIKEFPEICFCKTPGSFCGTLFNWKQRTPFEGILVVYSRNQTVLFQCLHNLIRVLPVNCFFKNLKLGSEDLLIDHLALSLEQELVTLGSLSSAFVKVENNFVQRCEASKEKSSDVVAALSDRKEIIHTYRKELQREKKEALGTNLKVSGALYREMTLKLAEVQLKSDLAAQKLSGL</sequence>
<evidence type="ECO:0000313" key="2">
    <source>
        <dbReference type="RefSeq" id="XP_014646575.1"/>
    </source>
</evidence>
<protein>
    <submittedName>
        <fullName evidence="2">Fanconi anemia group B protein</fullName>
    </submittedName>
</protein>
<gene>
    <name evidence="2" type="primary">LOC101390255</name>
</gene>
<evidence type="ECO:0000313" key="1">
    <source>
        <dbReference type="Proteomes" id="UP000694910"/>
    </source>
</evidence>
<organism evidence="1 2">
    <name type="scientific">Ceratotherium simum simum</name>
    <name type="common">Southern white rhinoceros</name>
    <dbReference type="NCBI Taxonomy" id="73337"/>
    <lineage>
        <taxon>Eukaryota</taxon>
        <taxon>Metazoa</taxon>
        <taxon>Chordata</taxon>
        <taxon>Craniata</taxon>
        <taxon>Vertebrata</taxon>
        <taxon>Euteleostomi</taxon>
        <taxon>Mammalia</taxon>
        <taxon>Eutheria</taxon>
        <taxon>Laurasiatheria</taxon>
        <taxon>Perissodactyla</taxon>
        <taxon>Rhinocerotidae</taxon>
        <taxon>Ceratotherium</taxon>
    </lineage>
</organism>
<dbReference type="PANTHER" id="PTHR28450">
    <property type="entry name" value="FANCONI ANEMIA GROUP B PROTEIN"/>
    <property type="match status" value="1"/>
</dbReference>
<accession>A0ABM1D444</accession>
<dbReference type="Proteomes" id="UP000694910">
    <property type="component" value="Unplaced"/>
</dbReference>
<dbReference type="RefSeq" id="XP_014646575.1">
    <property type="nucleotide sequence ID" value="XM_014791089.1"/>
</dbReference>